<feature type="domain" description="HTH tetR-type" evidence="6">
    <location>
        <begin position="1"/>
        <end position="59"/>
    </location>
</feature>
<keyword evidence="2 4" id="KW-0238">DNA-binding</keyword>
<evidence type="ECO:0000259" key="6">
    <source>
        <dbReference type="PROSITE" id="PS50977"/>
    </source>
</evidence>
<dbReference type="GO" id="GO:0000976">
    <property type="term" value="F:transcription cis-regulatory region binding"/>
    <property type="evidence" value="ECO:0007669"/>
    <property type="project" value="TreeGrafter"/>
</dbReference>
<feature type="compositionally biased region" description="Gly residues" evidence="5">
    <location>
        <begin position="179"/>
        <end position="198"/>
    </location>
</feature>
<protein>
    <submittedName>
        <fullName evidence="7">TetR/AcrR family transcriptional regulator</fullName>
    </submittedName>
</protein>
<dbReference type="InterPro" id="IPR011075">
    <property type="entry name" value="TetR_C"/>
</dbReference>
<name>A0A6N9UXV6_9ACTN</name>
<dbReference type="PRINTS" id="PR00455">
    <property type="entry name" value="HTHTETR"/>
</dbReference>
<keyword evidence="8" id="KW-1185">Reference proteome</keyword>
<dbReference type="Gene3D" id="1.10.357.10">
    <property type="entry name" value="Tetracycline Repressor, domain 2"/>
    <property type="match status" value="1"/>
</dbReference>
<dbReference type="Gene3D" id="1.10.10.60">
    <property type="entry name" value="Homeodomain-like"/>
    <property type="match status" value="1"/>
</dbReference>
<sequence length="198" mass="20687">MRRAVLAAAVDLLSREGLAGATVGAVARAAGVHETSVYRRWGTRENLILDALTTELDAALPVPDTGRVRDDLLAFFSALARLLATPQGRALLRLSVEQDDSLEDRRGPYWSERLDRAVVMVRRGAERGELAADTDPGLLIEAVSGPLFVRVLLSGAPLDDVLVRGLVDLALDGARPRAGGPGPGRGPSGVSGPAGAGP</sequence>
<evidence type="ECO:0000313" key="8">
    <source>
        <dbReference type="Proteomes" id="UP000469545"/>
    </source>
</evidence>
<organism evidence="7 8">
    <name type="scientific">Streptomyces coelicoflavus</name>
    <dbReference type="NCBI Taxonomy" id="285562"/>
    <lineage>
        <taxon>Bacteria</taxon>
        <taxon>Bacillati</taxon>
        <taxon>Actinomycetota</taxon>
        <taxon>Actinomycetes</taxon>
        <taxon>Kitasatosporales</taxon>
        <taxon>Streptomycetaceae</taxon>
        <taxon>Streptomyces</taxon>
    </lineage>
</organism>
<dbReference type="Proteomes" id="UP000469545">
    <property type="component" value="Unassembled WGS sequence"/>
</dbReference>
<dbReference type="EMBL" id="JAAGMB010000743">
    <property type="protein sequence ID" value="NEB21183.1"/>
    <property type="molecule type" value="Genomic_DNA"/>
</dbReference>
<evidence type="ECO:0000256" key="1">
    <source>
        <dbReference type="ARBA" id="ARBA00023015"/>
    </source>
</evidence>
<keyword evidence="1" id="KW-0805">Transcription regulation</keyword>
<dbReference type="InterPro" id="IPR036271">
    <property type="entry name" value="Tet_transcr_reg_TetR-rel_C_sf"/>
</dbReference>
<evidence type="ECO:0000313" key="7">
    <source>
        <dbReference type="EMBL" id="NEB21183.1"/>
    </source>
</evidence>
<gene>
    <name evidence="7" type="ORF">G3I46_32575</name>
</gene>
<reference evidence="7 8" key="1">
    <citation type="submission" date="2020-01" db="EMBL/GenBank/DDBJ databases">
        <title>Insect and environment-associated Actinomycetes.</title>
        <authorList>
            <person name="Currrie C."/>
            <person name="Chevrette M."/>
            <person name="Carlson C."/>
            <person name="Stubbendieck R."/>
            <person name="Wendt-Pienkowski E."/>
        </authorList>
    </citation>
    <scope>NUCLEOTIDE SEQUENCE [LARGE SCALE GENOMIC DNA]</scope>
    <source>
        <strain evidence="7 8">SID14172</strain>
    </source>
</reference>
<feature type="DNA-binding region" description="H-T-H motif" evidence="4">
    <location>
        <begin position="22"/>
        <end position="41"/>
    </location>
</feature>
<dbReference type="InterPro" id="IPR050109">
    <property type="entry name" value="HTH-type_TetR-like_transc_reg"/>
</dbReference>
<dbReference type="PANTHER" id="PTHR30055">
    <property type="entry name" value="HTH-TYPE TRANSCRIPTIONAL REGULATOR RUTR"/>
    <property type="match status" value="1"/>
</dbReference>
<dbReference type="Pfam" id="PF00440">
    <property type="entry name" value="TetR_N"/>
    <property type="match status" value="1"/>
</dbReference>
<dbReference type="PROSITE" id="PS50977">
    <property type="entry name" value="HTH_TETR_2"/>
    <property type="match status" value="1"/>
</dbReference>
<dbReference type="SUPFAM" id="SSF48498">
    <property type="entry name" value="Tetracyclin repressor-like, C-terminal domain"/>
    <property type="match status" value="1"/>
</dbReference>
<comment type="caution">
    <text evidence="7">The sequence shown here is derived from an EMBL/GenBank/DDBJ whole genome shotgun (WGS) entry which is preliminary data.</text>
</comment>
<dbReference type="AlphaFoldDB" id="A0A6N9UXV6"/>
<evidence type="ECO:0000256" key="5">
    <source>
        <dbReference type="SAM" id="MobiDB-lite"/>
    </source>
</evidence>
<evidence type="ECO:0000256" key="4">
    <source>
        <dbReference type="PROSITE-ProRule" id="PRU00335"/>
    </source>
</evidence>
<proteinExistence type="predicted"/>
<dbReference type="InterPro" id="IPR001647">
    <property type="entry name" value="HTH_TetR"/>
</dbReference>
<evidence type="ECO:0000256" key="3">
    <source>
        <dbReference type="ARBA" id="ARBA00023163"/>
    </source>
</evidence>
<dbReference type="PANTHER" id="PTHR30055:SF148">
    <property type="entry name" value="TETR-FAMILY TRANSCRIPTIONAL REGULATOR"/>
    <property type="match status" value="1"/>
</dbReference>
<evidence type="ECO:0000256" key="2">
    <source>
        <dbReference type="ARBA" id="ARBA00023125"/>
    </source>
</evidence>
<dbReference type="InterPro" id="IPR009057">
    <property type="entry name" value="Homeodomain-like_sf"/>
</dbReference>
<feature type="region of interest" description="Disordered" evidence="5">
    <location>
        <begin position="173"/>
        <end position="198"/>
    </location>
</feature>
<dbReference type="GO" id="GO:0003700">
    <property type="term" value="F:DNA-binding transcription factor activity"/>
    <property type="evidence" value="ECO:0007669"/>
    <property type="project" value="TreeGrafter"/>
</dbReference>
<accession>A0A6N9UXV6</accession>
<dbReference type="Pfam" id="PF16859">
    <property type="entry name" value="TetR_C_11"/>
    <property type="match status" value="1"/>
</dbReference>
<keyword evidence="3" id="KW-0804">Transcription</keyword>
<dbReference type="SUPFAM" id="SSF46689">
    <property type="entry name" value="Homeodomain-like"/>
    <property type="match status" value="1"/>
</dbReference>